<dbReference type="EMBL" id="LR699067">
    <property type="protein sequence ID" value="VVC51330.1"/>
    <property type="molecule type" value="mRNA"/>
</dbReference>
<reference evidence="27" key="1">
    <citation type="submission" date="2019-08" db="EMBL/GenBank/DDBJ databases">
        <authorList>
            <person name="Rook F."/>
        </authorList>
    </citation>
    <scope>NUCLEOTIDE SEQUENCE</scope>
    <source>
        <tissue evidence="27">Leaf</tissue>
    </source>
</reference>
<evidence type="ECO:0000256" key="15">
    <source>
        <dbReference type="ARBA" id="ARBA00023136"/>
    </source>
</evidence>
<evidence type="ECO:0000256" key="18">
    <source>
        <dbReference type="ARBA" id="ARBA00051234"/>
    </source>
</evidence>
<evidence type="ECO:0000256" key="16">
    <source>
        <dbReference type="ARBA" id="ARBA00023180"/>
    </source>
</evidence>
<comment type="similarity">
    <text evidence="4 25">Belongs to the cytochrome P450 family.</text>
</comment>
<keyword evidence="16" id="KW-0325">Glycoprotein</keyword>
<evidence type="ECO:0000256" key="20">
    <source>
        <dbReference type="ARBA" id="ARBA00051419"/>
    </source>
</evidence>
<dbReference type="SUPFAM" id="SSF48264">
    <property type="entry name" value="Cytochrome P450"/>
    <property type="match status" value="1"/>
</dbReference>
<dbReference type="FunFam" id="1.10.630.10:FF:000037">
    <property type="entry name" value="Cytochrome P450 9"/>
    <property type="match status" value="1"/>
</dbReference>
<dbReference type="GO" id="GO:0020037">
    <property type="term" value="F:heme binding"/>
    <property type="evidence" value="ECO:0007669"/>
    <property type="project" value="InterPro"/>
</dbReference>
<proteinExistence type="evidence at transcript level"/>
<dbReference type="Pfam" id="PF00067">
    <property type="entry name" value="p450"/>
    <property type="match status" value="1"/>
</dbReference>
<dbReference type="GO" id="GO:0019756">
    <property type="term" value="P:cyanogenic glycoside biosynthetic process"/>
    <property type="evidence" value="ECO:0007669"/>
    <property type="project" value="UniProtKB-ARBA"/>
</dbReference>
<keyword evidence="11 26" id="KW-1133">Transmembrane helix</keyword>
<comment type="catalytic activity">
    <reaction evidence="20">
        <text>L-isoleucine + 2 reduced [NADPH--hemoprotein reductase] + 2 O2 = (1E,2S)-2-methylbutanal oxime + 2 oxidized [NADPH--hemoprotein reductase] + CO2 + 3 H2O + 2 H(+)</text>
        <dbReference type="Rhea" id="RHEA:28602"/>
        <dbReference type="Rhea" id="RHEA-COMP:11964"/>
        <dbReference type="Rhea" id="RHEA-COMP:11965"/>
        <dbReference type="ChEBI" id="CHEBI:15377"/>
        <dbReference type="ChEBI" id="CHEBI:15378"/>
        <dbReference type="ChEBI" id="CHEBI:15379"/>
        <dbReference type="ChEBI" id="CHEBI:16526"/>
        <dbReference type="ChEBI" id="CHEBI:57618"/>
        <dbReference type="ChEBI" id="CHEBI:58045"/>
        <dbReference type="ChEBI" id="CHEBI:58210"/>
        <dbReference type="ChEBI" id="CHEBI:134628"/>
        <dbReference type="EC" id="1.14.14.39"/>
    </reaction>
</comment>
<comment type="cofactor">
    <cofactor evidence="1 24">
        <name>heme</name>
        <dbReference type="ChEBI" id="CHEBI:30413"/>
    </cofactor>
</comment>
<keyword evidence="10" id="KW-0735">Signal-anchor</keyword>
<dbReference type="GO" id="GO:0102001">
    <property type="term" value="F:isoleucine N-monooxygenase (oxime forming) activity"/>
    <property type="evidence" value="ECO:0007669"/>
    <property type="project" value="UniProtKB-EC"/>
</dbReference>
<organism evidence="27">
    <name type="scientific">Phaseolus lunatus</name>
    <name type="common">Lima bean</name>
    <name type="synonym">Phaseolus limensis</name>
    <dbReference type="NCBI Taxonomy" id="3884"/>
    <lineage>
        <taxon>Eukaryota</taxon>
        <taxon>Viridiplantae</taxon>
        <taxon>Streptophyta</taxon>
        <taxon>Embryophyta</taxon>
        <taxon>Tracheophyta</taxon>
        <taxon>Spermatophyta</taxon>
        <taxon>Magnoliopsida</taxon>
        <taxon>eudicotyledons</taxon>
        <taxon>Gunneridae</taxon>
        <taxon>Pentapetalae</taxon>
        <taxon>rosids</taxon>
        <taxon>fabids</taxon>
        <taxon>Fabales</taxon>
        <taxon>Fabaceae</taxon>
        <taxon>Papilionoideae</taxon>
        <taxon>50 kb inversion clade</taxon>
        <taxon>NPAAA clade</taxon>
        <taxon>indigoferoid/millettioid clade</taxon>
        <taxon>Phaseoleae</taxon>
        <taxon>Phaseolus</taxon>
    </lineage>
</organism>
<evidence type="ECO:0000313" key="27">
    <source>
        <dbReference type="EMBL" id="VVC51330.1"/>
    </source>
</evidence>
<evidence type="ECO:0000256" key="5">
    <source>
        <dbReference type="ARBA" id="ARBA00022617"/>
    </source>
</evidence>
<keyword evidence="7 24" id="KW-0479">Metal-binding</keyword>
<evidence type="ECO:0000256" key="17">
    <source>
        <dbReference type="ARBA" id="ARBA00051005"/>
    </source>
</evidence>
<sequence>MDQYSIFMLSHLQLQALWSSLIILVIFAITFLKGLGFQLLKKSKKQALPLPPGPKPWPIIGNLPEMLANRPTFTWIHNLMKEMNTQIACIRLGNIHVIPITCPTIAREFLRKQDATFASRPTSITTSLVSRGYLTTALVPFGEQWKKMRRIVSNELLSTTIHHQFQHKRLQEADNLVFYIFNRCKNNVNDDVGLVNVRHVAQHYSCNVIKKLCFSRKQFGEGNKDGGPGFEEEEHFDAIFTLLKYIYDFSVSDYVPCLRGFDLDGHESKVKKAIQILNKYHDPIIDQRIKEWNDGSKIDREDFLDILISLKDANKNPVLTAEEIKAQIIELMMAAVDNPSNAVEWGLAEMINQPELLQQAREELDRVVGKERLVEESDIPKLNYVKACAREAFRLHPIVPFNVPHVSVKDTTVGKYLIPKGSHVLLSRQELGRNSQVWSDEAMKFKPERHLKSDVVLTEPDLNFISFSTGRRGCPGIMLGTTMTVILFARLLHSFTWTAPLNVSRVNLAESHHDILLAHPLQAMAKPRLPAQLYIG</sequence>
<dbReference type="PROSITE" id="PS00086">
    <property type="entry name" value="CYTOCHROME_P450"/>
    <property type="match status" value="1"/>
</dbReference>
<comment type="function">
    <text evidence="23">Involved in the biosynthesis of the cyanogenic glucosides linamarin and lotaustralin and of the nitirle glucosides rhodiocyanoside A and D. Can use L-isoleucine &gt; L-valine as substrate, but not L-leucine, L-phenylalanine or L-tyrosine. Catalyzes multi-step reactions starting with two successive N-hydroxylations using L-isoleucine and, to a lower extent, L-valine as substrates leading to the formation of N,N-dihydroxy-L-valine and N,N-dihydroxy-L-isoleucine, respectively; following spontaneous reactions lead to the production of (E)-2-methylpropanal oxime and (1E,2S)-2-methylbutanal oxime, respectively.</text>
</comment>
<dbReference type="PANTHER" id="PTHR47944">
    <property type="entry name" value="CYTOCHROME P450 98A9"/>
    <property type="match status" value="1"/>
</dbReference>
<keyword evidence="13 24" id="KW-0408">Iron</keyword>
<comment type="catalytic activity">
    <reaction evidence="21">
        <text>L-valine + 2 reduced [NADPH--hemoprotein reductase] + 2 O2 = (E)-2-methylpropanal oxime + 2 oxidized [NADPH--hemoprotein reductase] + CO2 + 3 H2O + 2 H(+)</text>
        <dbReference type="Rhea" id="RHEA:28606"/>
        <dbReference type="Rhea" id="RHEA-COMP:11964"/>
        <dbReference type="Rhea" id="RHEA-COMP:11965"/>
        <dbReference type="ChEBI" id="CHEBI:15377"/>
        <dbReference type="ChEBI" id="CHEBI:15378"/>
        <dbReference type="ChEBI" id="CHEBI:15379"/>
        <dbReference type="ChEBI" id="CHEBI:16526"/>
        <dbReference type="ChEBI" id="CHEBI:57618"/>
        <dbReference type="ChEBI" id="CHEBI:57762"/>
        <dbReference type="ChEBI" id="CHEBI:58210"/>
        <dbReference type="ChEBI" id="CHEBI:61143"/>
        <dbReference type="EC" id="1.14.14.38"/>
    </reaction>
</comment>
<evidence type="ECO:0000256" key="25">
    <source>
        <dbReference type="RuleBase" id="RU000461"/>
    </source>
</evidence>
<comment type="catalytic activity">
    <reaction evidence="22">
        <text>L-isoleucine + reduced [NADPH--hemoprotein reductase] + O2 = N-hydroxy-L-isoleucine + oxidized [NADPH--hemoprotein reductase] + H2O + 2 H(+)</text>
        <dbReference type="Rhea" id="RHEA:30479"/>
        <dbReference type="Rhea" id="RHEA-COMP:11964"/>
        <dbReference type="Rhea" id="RHEA-COMP:11965"/>
        <dbReference type="ChEBI" id="CHEBI:15377"/>
        <dbReference type="ChEBI" id="CHEBI:15378"/>
        <dbReference type="ChEBI" id="CHEBI:15379"/>
        <dbReference type="ChEBI" id="CHEBI:57618"/>
        <dbReference type="ChEBI" id="CHEBI:58045"/>
        <dbReference type="ChEBI" id="CHEBI:58210"/>
        <dbReference type="ChEBI" id="CHEBI:61131"/>
    </reaction>
</comment>
<evidence type="ECO:0000256" key="6">
    <source>
        <dbReference type="ARBA" id="ARBA00022692"/>
    </source>
</evidence>
<keyword evidence="5 24" id="KW-0349">Heme</keyword>
<dbReference type="AlphaFoldDB" id="A0A6H2TXG8"/>
<dbReference type="InterPro" id="IPR036396">
    <property type="entry name" value="Cyt_P450_sf"/>
</dbReference>
<keyword evidence="8" id="KW-0256">Endoplasmic reticulum</keyword>
<dbReference type="PRINTS" id="PR00463">
    <property type="entry name" value="EP450I"/>
</dbReference>
<keyword evidence="12 25" id="KW-0560">Oxidoreductase</keyword>
<evidence type="ECO:0000256" key="10">
    <source>
        <dbReference type="ARBA" id="ARBA00022968"/>
    </source>
</evidence>
<gene>
    <name evidence="27" type="primary">CYP79D72</name>
</gene>
<evidence type="ECO:0000256" key="24">
    <source>
        <dbReference type="PIRSR" id="PIRSR602401-1"/>
    </source>
</evidence>
<dbReference type="GO" id="GO:0102002">
    <property type="term" value="F:valine N-monooxygenase (oxime forming) activity"/>
    <property type="evidence" value="ECO:0007669"/>
    <property type="project" value="UniProtKB-EC"/>
</dbReference>
<dbReference type="InterPro" id="IPR001128">
    <property type="entry name" value="Cyt_P450"/>
</dbReference>
<keyword evidence="14 25" id="KW-0503">Monooxygenase</keyword>
<evidence type="ECO:0000256" key="19">
    <source>
        <dbReference type="ARBA" id="ARBA00051269"/>
    </source>
</evidence>
<evidence type="ECO:0000256" key="14">
    <source>
        <dbReference type="ARBA" id="ARBA00023033"/>
    </source>
</evidence>
<feature type="binding site" description="axial binding residue" evidence="24">
    <location>
        <position position="474"/>
    </location>
    <ligand>
        <name>heme</name>
        <dbReference type="ChEBI" id="CHEBI:30413"/>
    </ligand>
    <ligandPart>
        <name>Fe</name>
        <dbReference type="ChEBI" id="CHEBI:18248"/>
    </ligandPart>
</feature>
<protein>
    <submittedName>
        <fullName evidence="27">Cytochrome P450</fullName>
    </submittedName>
</protein>
<feature type="transmembrane region" description="Helical" evidence="26">
    <location>
        <begin position="16"/>
        <end position="35"/>
    </location>
</feature>
<comment type="catalytic activity">
    <reaction evidence="18">
        <text>N-hydroxy-L-isoleucine + reduced [NADPH--hemoprotein reductase] + O2 = N,N-dihydroxy-L-isoleucine + oxidized [NADPH--hemoprotein reductase] + H2O + H(+)</text>
        <dbReference type="Rhea" id="RHEA:30483"/>
        <dbReference type="Rhea" id="RHEA-COMP:11964"/>
        <dbReference type="Rhea" id="RHEA-COMP:11965"/>
        <dbReference type="ChEBI" id="CHEBI:15377"/>
        <dbReference type="ChEBI" id="CHEBI:15378"/>
        <dbReference type="ChEBI" id="CHEBI:15379"/>
        <dbReference type="ChEBI" id="CHEBI:57618"/>
        <dbReference type="ChEBI" id="CHEBI:58210"/>
        <dbReference type="ChEBI" id="CHEBI:61131"/>
        <dbReference type="ChEBI" id="CHEBI:61133"/>
    </reaction>
</comment>
<keyword evidence="15 26" id="KW-0472">Membrane</keyword>
<evidence type="ECO:0000256" key="22">
    <source>
        <dbReference type="ARBA" id="ARBA00052887"/>
    </source>
</evidence>
<keyword evidence="9" id="KW-0492">Microsome</keyword>
<evidence type="ECO:0000256" key="7">
    <source>
        <dbReference type="ARBA" id="ARBA00022723"/>
    </source>
</evidence>
<comment type="subcellular location">
    <subcellularLocation>
        <location evidence="2">Microsome membrane</location>
        <topology evidence="2">Single-pass type II membrane protein</topology>
    </subcellularLocation>
</comment>
<evidence type="ECO:0000256" key="4">
    <source>
        <dbReference type="ARBA" id="ARBA00010617"/>
    </source>
</evidence>
<evidence type="ECO:0000256" key="23">
    <source>
        <dbReference type="ARBA" id="ARBA00058503"/>
    </source>
</evidence>
<accession>A0A6H2TXG8</accession>
<dbReference type="PANTHER" id="PTHR47944:SF19">
    <property type="entry name" value="CYTOCHROME P450 77A4"/>
    <property type="match status" value="1"/>
</dbReference>
<evidence type="ECO:0000256" key="21">
    <source>
        <dbReference type="ARBA" id="ARBA00052460"/>
    </source>
</evidence>
<comment type="catalytic activity">
    <reaction evidence="19">
        <text>N-hydroxy-L-valine + reduced [NADPH--hemoprotein reductase] + O2 = N,N-dihydroxy-L-valine + oxidized [NADPH--hemoprotein reductase] + H2O + H(+)</text>
        <dbReference type="Rhea" id="RHEA:30495"/>
        <dbReference type="Rhea" id="RHEA-COMP:11964"/>
        <dbReference type="Rhea" id="RHEA-COMP:11965"/>
        <dbReference type="ChEBI" id="CHEBI:15377"/>
        <dbReference type="ChEBI" id="CHEBI:15378"/>
        <dbReference type="ChEBI" id="CHEBI:15379"/>
        <dbReference type="ChEBI" id="CHEBI:57618"/>
        <dbReference type="ChEBI" id="CHEBI:58210"/>
        <dbReference type="ChEBI" id="CHEBI:61140"/>
        <dbReference type="ChEBI" id="CHEBI:61142"/>
    </reaction>
</comment>
<dbReference type="Gene3D" id="1.10.630.10">
    <property type="entry name" value="Cytochrome P450"/>
    <property type="match status" value="1"/>
</dbReference>
<comment type="pathway">
    <text evidence="3">Secondary metabolite biosynthesis.</text>
</comment>
<evidence type="ECO:0000256" key="2">
    <source>
        <dbReference type="ARBA" id="ARBA00004464"/>
    </source>
</evidence>
<name>A0A6H2TXG8_PHALU</name>
<dbReference type="InterPro" id="IPR002401">
    <property type="entry name" value="Cyt_P450_E_grp-I"/>
</dbReference>
<evidence type="ECO:0000256" key="1">
    <source>
        <dbReference type="ARBA" id="ARBA00001971"/>
    </source>
</evidence>
<evidence type="ECO:0000256" key="8">
    <source>
        <dbReference type="ARBA" id="ARBA00022824"/>
    </source>
</evidence>
<evidence type="ECO:0000256" key="12">
    <source>
        <dbReference type="ARBA" id="ARBA00023002"/>
    </source>
</evidence>
<evidence type="ECO:0000256" key="11">
    <source>
        <dbReference type="ARBA" id="ARBA00022989"/>
    </source>
</evidence>
<dbReference type="InterPro" id="IPR017972">
    <property type="entry name" value="Cyt_P450_CS"/>
</dbReference>
<dbReference type="GO" id="GO:0005506">
    <property type="term" value="F:iron ion binding"/>
    <property type="evidence" value="ECO:0007669"/>
    <property type="project" value="InterPro"/>
</dbReference>
<keyword evidence="6 26" id="KW-0812">Transmembrane</keyword>
<evidence type="ECO:0000256" key="9">
    <source>
        <dbReference type="ARBA" id="ARBA00022848"/>
    </source>
</evidence>
<evidence type="ECO:0000256" key="13">
    <source>
        <dbReference type="ARBA" id="ARBA00023004"/>
    </source>
</evidence>
<comment type="catalytic activity">
    <reaction evidence="17">
        <text>L-valine + reduced [NADPH--hemoprotein reductase] + O2 = N-hydroxy-L-valine + oxidized [NADPH--hemoprotein reductase] + H2O + 2 H(+)</text>
        <dbReference type="Rhea" id="RHEA:30491"/>
        <dbReference type="Rhea" id="RHEA-COMP:11964"/>
        <dbReference type="Rhea" id="RHEA-COMP:11965"/>
        <dbReference type="ChEBI" id="CHEBI:15377"/>
        <dbReference type="ChEBI" id="CHEBI:15378"/>
        <dbReference type="ChEBI" id="CHEBI:15379"/>
        <dbReference type="ChEBI" id="CHEBI:57618"/>
        <dbReference type="ChEBI" id="CHEBI:57762"/>
        <dbReference type="ChEBI" id="CHEBI:58210"/>
        <dbReference type="ChEBI" id="CHEBI:61140"/>
    </reaction>
</comment>
<evidence type="ECO:0000256" key="3">
    <source>
        <dbReference type="ARBA" id="ARBA00005179"/>
    </source>
</evidence>
<evidence type="ECO:0000256" key="26">
    <source>
        <dbReference type="SAM" id="Phobius"/>
    </source>
</evidence>